<dbReference type="RefSeq" id="WP_110830131.1">
    <property type="nucleotide sequence ID" value="NZ_QKLU01000003.1"/>
</dbReference>
<dbReference type="NCBIfam" id="TIGR04056">
    <property type="entry name" value="OMP_RagA_SusC"/>
    <property type="match status" value="1"/>
</dbReference>
<dbReference type="InterPro" id="IPR012910">
    <property type="entry name" value="Plug_dom"/>
</dbReference>
<dbReference type="GO" id="GO:0009279">
    <property type="term" value="C:cell outer membrane"/>
    <property type="evidence" value="ECO:0007669"/>
    <property type="project" value="UniProtKB-SubCell"/>
</dbReference>
<comment type="subcellular location">
    <subcellularLocation>
        <location evidence="1 7">Cell outer membrane</location>
        <topology evidence="1 7">Multi-pass membrane protein</topology>
    </subcellularLocation>
</comment>
<feature type="domain" description="Secretin/TonB short N-terminal" evidence="8">
    <location>
        <begin position="77"/>
        <end position="128"/>
    </location>
</feature>
<dbReference type="Gene3D" id="2.170.130.10">
    <property type="entry name" value="TonB-dependent receptor, plug domain"/>
    <property type="match status" value="1"/>
</dbReference>
<organism evidence="9 10">
    <name type="scientific">Pedobacter nutrimenti</name>
    <dbReference type="NCBI Taxonomy" id="1241337"/>
    <lineage>
        <taxon>Bacteria</taxon>
        <taxon>Pseudomonadati</taxon>
        <taxon>Bacteroidota</taxon>
        <taxon>Sphingobacteriia</taxon>
        <taxon>Sphingobacteriales</taxon>
        <taxon>Sphingobacteriaceae</taxon>
        <taxon>Pedobacter</taxon>
    </lineage>
</organism>
<dbReference type="PROSITE" id="PS52016">
    <property type="entry name" value="TONB_DEPENDENT_REC_3"/>
    <property type="match status" value="1"/>
</dbReference>
<keyword evidence="3 7" id="KW-1134">Transmembrane beta strand</keyword>
<evidence type="ECO:0000256" key="3">
    <source>
        <dbReference type="ARBA" id="ARBA00022452"/>
    </source>
</evidence>
<keyword evidence="2 7" id="KW-0813">Transport</keyword>
<evidence type="ECO:0000313" key="10">
    <source>
        <dbReference type="Proteomes" id="UP000248198"/>
    </source>
</evidence>
<dbReference type="Gene3D" id="2.60.40.1120">
    <property type="entry name" value="Carboxypeptidase-like, regulatory domain"/>
    <property type="match status" value="1"/>
</dbReference>
<name>A0A318UTX9_9SPHI</name>
<evidence type="ECO:0000313" key="9">
    <source>
        <dbReference type="EMBL" id="PYF75099.1"/>
    </source>
</evidence>
<dbReference type="InterPro" id="IPR037066">
    <property type="entry name" value="Plug_dom_sf"/>
</dbReference>
<gene>
    <name evidence="9" type="ORF">B0O44_103546</name>
</gene>
<dbReference type="InterPro" id="IPR036942">
    <property type="entry name" value="Beta-barrel_TonB_sf"/>
</dbReference>
<proteinExistence type="inferred from homology"/>
<dbReference type="Pfam" id="PF13715">
    <property type="entry name" value="CarbopepD_reg_2"/>
    <property type="match status" value="1"/>
</dbReference>
<comment type="similarity">
    <text evidence="7">Belongs to the TonB-dependent receptor family.</text>
</comment>
<sequence>MYKPNTDKSMNLNAFNLGVPSLRIPPTLLLMMRLTILMLCAGILQVSARTYGQKITLTQRNAPLVAVLKELRKQSGYDFLYSDKIMEQAKPVSLDVKNAGLEEVLERCFENQPLSYNIENKIVTIKAKTPSFLEKLAAAWRNADVHCRVEDEKGEPLAGASVRVKGTNKAVVTDDKGEFTIKQLEENTVLVISYLGYKTKEILAKEVSGSSAIQLEPAAGELKEVGIISTGYQNLNKERATGSFVQVDNQLLNRDLGSNVLARLDGITSGVIFNKAANRVGNDPTISIRGRSTIFANTNPLIVLDNFPYEGDVNNINPSDIESVTILKDAAAASIWGVRAGNGVIVLSSKKGKYNSAPSVAFRSVYSINEKENLFAVPQLSSAQFIEVQRFFFEKGYYDRELSAFPYNPQSQAVDLLEQQRKGLISMAELNNRLEALGKIDTRTDYIKYFLRPAQLQQYALSISGGGPHNQYYFSAGYDQNLGSKVSDDNNRLTVNARNTYNLFKDRLELSTGLLFVKTRSRSNANSYGIEYPYEQLTDASGNALAVTRDYSQPAKDAYLGKGLLDWNYYPLNERFNQGNVNKNTEYTLNLGLNYKILPKLLDIQATYQYQQGNSEGVSTNALNDYSTRKQINGFSQIDPVTGVVYRPLPLGDIVSTNTGTYSVQNGRLQLNYHQVFGTAHEITALAGTEIRDYNTFASSGGFYGYNGSTATDQQVDYFKYYPLLIEGYNSIIDRLGGSQSGTTDRYISYYANAAYIYQSKYILSASIRKDESNLFGVNANQKGVPLYSMGLAWELNKEKFYHLAALPNLKLRLTYGYNGNLDKRLSAYVTSSQEIYPNQFSELYQKIENPPNPNLSWEKIRNINVAVDFALKNQVLSGSIEFYSKKGTNLIGDSPMAQQSGITTFRGNTADVLTKGLELTLNSINLKGSVSWRTNFLFNYVKDKITGYKIQGAINDYYVGNDIPIIGKPYAALFAYRWAGLDNQGNPQGYLDGHVSKDYKAMELTARADQLVYKGSASPTIFGSLRNDFFYKGFGFSVNVIYKMGYYFRRPSYVSRSPVYASTTDYEKRWQKPGDENYTNVPSVIYPSDGLRSSFFERSEVLVEKGDHIRLHDLQFNYTFSHIAKSILNHFKLSFTASNLGAILWRANKLGLDPDNVGKNRFYAPVPRVYAIGATVTL</sequence>
<keyword evidence="4 7" id="KW-0812">Transmembrane</keyword>
<dbReference type="InterPro" id="IPR011662">
    <property type="entry name" value="Secretin/TonB_short_N"/>
</dbReference>
<evidence type="ECO:0000256" key="2">
    <source>
        <dbReference type="ARBA" id="ARBA00022448"/>
    </source>
</evidence>
<dbReference type="Pfam" id="PF07715">
    <property type="entry name" value="Plug"/>
    <property type="match status" value="1"/>
</dbReference>
<reference evidence="9 10" key="1">
    <citation type="submission" date="2018-06" db="EMBL/GenBank/DDBJ databases">
        <title>Genomic Encyclopedia of Archaeal and Bacterial Type Strains, Phase II (KMG-II): from individual species to whole genera.</title>
        <authorList>
            <person name="Goeker M."/>
        </authorList>
    </citation>
    <scope>NUCLEOTIDE SEQUENCE [LARGE SCALE GENOMIC DNA]</scope>
    <source>
        <strain evidence="9 10">DSM 27372</strain>
    </source>
</reference>
<dbReference type="Proteomes" id="UP000248198">
    <property type="component" value="Unassembled WGS sequence"/>
</dbReference>
<dbReference type="Gene3D" id="2.40.170.20">
    <property type="entry name" value="TonB-dependent receptor, beta-barrel domain"/>
    <property type="match status" value="1"/>
</dbReference>
<dbReference type="Pfam" id="PF07660">
    <property type="entry name" value="STN"/>
    <property type="match status" value="1"/>
</dbReference>
<keyword evidence="6 7" id="KW-0998">Cell outer membrane</keyword>
<dbReference type="SUPFAM" id="SSF56935">
    <property type="entry name" value="Porins"/>
    <property type="match status" value="1"/>
</dbReference>
<dbReference type="SMART" id="SM00965">
    <property type="entry name" value="STN"/>
    <property type="match status" value="1"/>
</dbReference>
<evidence type="ECO:0000256" key="7">
    <source>
        <dbReference type="PROSITE-ProRule" id="PRU01360"/>
    </source>
</evidence>
<keyword evidence="10" id="KW-1185">Reference proteome</keyword>
<dbReference type="EMBL" id="QKLU01000003">
    <property type="protein sequence ID" value="PYF75099.1"/>
    <property type="molecule type" value="Genomic_DNA"/>
</dbReference>
<protein>
    <submittedName>
        <fullName evidence="9">TonB-linked SusC/RagA family outer membrane protein</fullName>
    </submittedName>
</protein>
<dbReference type="AlphaFoldDB" id="A0A318UTX9"/>
<dbReference type="InterPro" id="IPR023996">
    <property type="entry name" value="TonB-dep_OMP_SusC/RagA"/>
</dbReference>
<keyword evidence="5 7" id="KW-0472">Membrane</keyword>
<dbReference type="OrthoDB" id="9768177at2"/>
<evidence type="ECO:0000256" key="4">
    <source>
        <dbReference type="ARBA" id="ARBA00022692"/>
    </source>
</evidence>
<evidence type="ECO:0000259" key="8">
    <source>
        <dbReference type="SMART" id="SM00965"/>
    </source>
</evidence>
<comment type="caution">
    <text evidence="9">The sequence shown here is derived from an EMBL/GenBank/DDBJ whole genome shotgun (WGS) entry which is preliminary data.</text>
</comment>
<evidence type="ECO:0000256" key="6">
    <source>
        <dbReference type="ARBA" id="ARBA00023237"/>
    </source>
</evidence>
<dbReference type="SUPFAM" id="SSF49464">
    <property type="entry name" value="Carboxypeptidase regulatory domain-like"/>
    <property type="match status" value="1"/>
</dbReference>
<evidence type="ECO:0000256" key="1">
    <source>
        <dbReference type="ARBA" id="ARBA00004571"/>
    </source>
</evidence>
<evidence type="ECO:0000256" key="5">
    <source>
        <dbReference type="ARBA" id="ARBA00023136"/>
    </source>
</evidence>
<dbReference type="InterPro" id="IPR008969">
    <property type="entry name" value="CarboxyPept-like_regulatory"/>
</dbReference>
<accession>A0A318UTX9</accession>
<dbReference type="InterPro" id="IPR039426">
    <property type="entry name" value="TonB-dep_rcpt-like"/>
</dbReference>